<reference evidence="3 4" key="1">
    <citation type="submission" date="2022-10" db="EMBL/GenBank/DDBJ databases">
        <title>Host association and intracellularity evolved multiple times independently in the Rickettsiales.</title>
        <authorList>
            <person name="Castelli M."/>
            <person name="Nardi T."/>
            <person name="Gammuto L."/>
            <person name="Bellinzona G."/>
            <person name="Sabaneyeva E."/>
            <person name="Potekhin A."/>
            <person name="Serra V."/>
            <person name="Petroni G."/>
            <person name="Sassera D."/>
        </authorList>
    </citation>
    <scope>NUCLEOTIDE SEQUENCE [LARGE SCALE GENOMIC DNA]</scope>
    <source>
        <strain evidence="3 4">Kr 154-4</strain>
    </source>
</reference>
<dbReference type="EMBL" id="CP112932">
    <property type="protein sequence ID" value="WPY00598.1"/>
    <property type="molecule type" value="Genomic_DNA"/>
</dbReference>
<dbReference type="Proteomes" id="UP001326613">
    <property type="component" value="Chromosome"/>
</dbReference>
<evidence type="ECO:0000259" key="2">
    <source>
        <dbReference type="Pfam" id="PF20072"/>
    </source>
</evidence>
<evidence type="ECO:0000256" key="1">
    <source>
        <dbReference type="SAM" id="Phobius"/>
    </source>
</evidence>
<gene>
    <name evidence="3" type="ORF">Trichorick_00479</name>
</gene>
<feature type="transmembrane region" description="Helical" evidence="1">
    <location>
        <begin position="6"/>
        <end position="22"/>
    </location>
</feature>
<sequence>MLLDFLLIILIGICITYCWVLNRRIQDLQNSRIEFARMVKELNVSIVKAAASVTELNECAMVTNKELKSSIDSANSIYQELIMLNEIGNNLANSLSQQITSLHHNSKNYTNTKASSDSQQFHSQYVDNSDNPLKSKFTDDDLAEEIDISTTAGTSTASNNKADYANQFKKFLNNIVTKKADDGITLNQLNYYDSLRRVSTKK</sequence>
<keyword evidence="1" id="KW-0812">Transmembrane</keyword>
<evidence type="ECO:0000313" key="4">
    <source>
        <dbReference type="Proteomes" id="UP001326613"/>
    </source>
</evidence>
<dbReference type="RefSeq" id="WP_323738654.1">
    <property type="nucleotide sequence ID" value="NZ_CP112932.1"/>
</dbReference>
<keyword evidence="1" id="KW-1133">Transmembrane helix</keyword>
<organism evidence="3 4">
    <name type="scientific">Candidatus Trichorickettsia mobilis</name>
    <dbReference type="NCBI Taxonomy" id="1346319"/>
    <lineage>
        <taxon>Bacteria</taxon>
        <taxon>Pseudomonadati</taxon>
        <taxon>Pseudomonadota</taxon>
        <taxon>Alphaproteobacteria</taxon>
        <taxon>Rickettsiales</taxon>
        <taxon>Rickettsiaceae</taxon>
        <taxon>Rickettsieae</taxon>
        <taxon>Candidatus Trichorickettsia</taxon>
    </lineage>
</organism>
<dbReference type="Pfam" id="PF20072">
    <property type="entry name" value="DUF6468"/>
    <property type="match status" value="1"/>
</dbReference>
<keyword evidence="4" id="KW-1185">Reference proteome</keyword>
<evidence type="ECO:0000313" key="3">
    <source>
        <dbReference type="EMBL" id="WPY00598.1"/>
    </source>
</evidence>
<keyword evidence="1" id="KW-0472">Membrane</keyword>
<proteinExistence type="predicted"/>
<feature type="domain" description="DUF6468" evidence="2">
    <location>
        <begin position="28"/>
        <end position="99"/>
    </location>
</feature>
<name>A0ABZ0USG9_9RICK</name>
<accession>A0ABZ0USG9</accession>
<protein>
    <recommendedName>
        <fullName evidence="2">DUF6468 domain-containing protein</fullName>
    </recommendedName>
</protein>
<dbReference type="InterPro" id="IPR045531">
    <property type="entry name" value="DUF6468"/>
</dbReference>